<keyword evidence="2" id="KW-0812">Transmembrane</keyword>
<dbReference type="RefSeq" id="WP_258809979.1">
    <property type="nucleotide sequence ID" value="NZ_JANUGU010000001.1"/>
</dbReference>
<protein>
    <submittedName>
        <fullName evidence="3">Malonate transporter subunit MadL</fullName>
    </submittedName>
</protein>
<organism evidence="3 4">
    <name type="scientific">Massilia terrae</name>
    <dbReference type="NCBI Taxonomy" id="1811224"/>
    <lineage>
        <taxon>Bacteria</taxon>
        <taxon>Pseudomonadati</taxon>
        <taxon>Pseudomonadota</taxon>
        <taxon>Betaproteobacteria</taxon>
        <taxon>Burkholderiales</taxon>
        <taxon>Oxalobacteraceae</taxon>
        <taxon>Telluria group</taxon>
        <taxon>Massilia</taxon>
    </lineage>
</organism>
<dbReference type="InterPro" id="IPR004690">
    <property type="entry name" value="Maln_transptMadL"/>
</dbReference>
<name>A0ABT2CS49_9BURK</name>
<reference evidence="3 4" key="1">
    <citation type="submission" date="2022-08" db="EMBL/GenBank/DDBJ databases">
        <title>Reclassification of Massilia species as members of the genera Telluria, Duganella, Pseudoduganella, Mokoshia gen. nov. and Zemynaea gen. nov. using orthogonal and non-orthogonal genome-based approaches.</title>
        <authorList>
            <person name="Bowman J.P."/>
        </authorList>
    </citation>
    <scope>NUCLEOTIDE SEQUENCE [LARGE SCALE GENOMIC DNA]</scope>
    <source>
        <strain evidence="3 4">JCM 31606</strain>
    </source>
</reference>
<keyword evidence="4" id="KW-1185">Reference proteome</keyword>
<evidence type="ECO:0000256" key="2">
    <source>
        <dbReference type="SAM" id="Phobius"/>
    </source>
</evidence>
<sequence length="142" mass="14832">MIIYGTALLAVCHLLGIFLGDLLGTLLGVKTNVGGVGIAMILLICARLYMHKRGLMPQPTEMGVSFWGAMYIPVVVAMAAQQNVVSALRGGPVALLAAFATVVACAGCIALINSTERTTHEAEFDSKDADADAEPTISARRA</sequence>
<proteinExistence type="predicted"/>
<feature type="transmembrane region" description="Helical" evidence="2">
    <location>
        <begin position="62"/>
        <end position="81"/>
    </location>
</feature>
<dbReference type="Pfam" id="PF03817">
    <property type="entry name" value="MadL"/>
    <property type="match status" value="1"/>
</dbReference>
<dbReference type="Proteomes" id="UP001204621">
    <property type="component" value="Unassembled WGS sequence"/>
</dbReference>
<feature type="region of interest" description="Disordered" evidence="1">
    <location>
        <begin position="121"/>
        <end position="142"/>
    </location>
</feature>
<evidence type="ECO:0000313" key="4">
    <source>
        <dbReference type="Proteomes" id="UP001204621"/>
    </source>
</evidence>
<feature type="transmembrane region" description="Helical" evidence="2">
    <location>
        <begin position="93"/>
        <end position="112"/>
    </location>
</feature>
<gene>
    <name evidence="3" type="primary">madL</name>
    <name evidence="3" type="ORF">NX778_01855</name>
</gene>
<dbReference type="NCBIfam" id="TIGR00807">
    <property type="entry name" value="malonate_madL"/>
    <property type="match status" value="1"/>
</dbReference>
<feature type="transmembrane region" description="Helical" evidence="2">
    <location>
        <begin position="33"/>
        <end position="50"/>
    </location>
</feature>
<keyword evidence="2" id="KW-1133">Transmembrane helix</keyword>
<comment type="caution">
    <text evidence="3">The sequence shown here is derived from an EMBL/GenBank/DDBJ whole genome shotgun (WGS) entry which is preliminary data.</text>
</comment>
<dbReference type="EMBL" id="JANUGU010000001">
    <property type="protein sequence ID" value="MCS0656803.1"/>
    <property type="molecule type" value="Genomic_DNA"/>
</dbReference>
<evidence type="ECO:0000256" key="1">
    <source>
        <dbReference type="SAM" id="MobiDB-lite"/>
    </source>
</evidence>
<keyword evidence="2" id="KW-0472">Membrane</keyword>
<evidence type="ECO:0000313" key="3">
    <source>
        <dbReference type="EMBL" id="MCS0656803.1"/>
    </source>
</evidence>
<accession>A0ABT2CS49</accession>
<feature type="compositionally biased region" description="Basic and acidic residues" evidence="1">
    <location>
        <begin position="121"/>
        <end position="130"/>
    </location>
</feature>
<feature type="transmembrane region" description="Helical" evidence="2">
    <location>
        <begin position="7"/>
        <end position="27"/>
    </location>
</feature>